<keyword evidence="3" id="KW-1185">Reference proteome</keyword>
<name>A0A0B2VHJ0_TOXCA</name>
<gene>
    <name evidence="2" type="primary">nlp-36</name>
    <name evidence="2" type="ORF">Tcan_13519</name>
</gene>
<evidence type="ECO:0000256" key="1">
    <source>
        <dbReference type="SAM" id="Phobius"/>
    </source>
</evidence>
<sequence>MPKQEFEFIDYLGPLAVSTCFAVTLFFLSLIINFIWITKQDDRTVFEKFGSTFDLRCGVHRMRHRPNKEASMSTRIHANVSPYHIGLGELSKSRRVYITLKFAKILTKLMLD</sequence>
<feature type="transmembrane region" description="Helical" evidence="1">
    <location>
        <begin position="12"/>
        <end position="36"/>
    </location>
</feature>
<reference evidence="2 3" key="1">
    <citation type="submission" date="2014-11" db="EMBL/GenBank/DDBJ databases">
        <title>Genetic blueprint of the zoonotic pathogen Toxocara canis.</title>
        <authorList>
            <person name="Zhu X.-Q."/>
            <person name="Korhonen P.K."/>
            <person name="Cai H."/>
            <person name="Young N.D."/>
            <person name="Nejsum P."/>
            <person name="von Samson-Himmelstjerna G."/>
            <person name="Boag P.R."/>
            <person name="Tan P."/>
            <person name="Li Q."/>
            <person name="Min J."/>
            <person name="Yang Y."/>
            <person name="Wang X."/>
            <person name="Fang X."/>
            <person name="Hall R.S."/>
            <person name="Hofmann A."/>
            <person name="Sternberg P.W."/>
            <person name="Jex A.R."/>
            <person name="Gasser R.B."/>
        </authorList>
    </citation>
    <scope>NUCLEOTIDE SEQUENCE [LARGE SCALE GENOMIC DNA]</scope>
    <source>
        <strain evidence="2">PN_DK_2014</strain>
    </source>
</reference>
<accession>A0A0B2VHJ0</accession>
<dbReference type="OrthoDB" id="5830384at2759"/>
<evidence type="ECO:0000313" key="3">
    <source>
        <dbReference type="Proteomes" id="UP000031036"/>
    </source>
</evidence>
<comment type="caution">
    <text evidence="2">The sequence shown here is derived from an EMBL/GenBank/DDBJ whole genome shotgun (WGS) entry which is preliminary data.</text>
</comment>
<keyword evidence="2" id="KW-0527">Neuropeptide</keyword>
<keyword evidence="1" id="KW-1133">Transmembrane helix</keyword>
<dbReference type="EMBL" id="JPKZ01001279">
    <property type="protein sequence ID" value="KHN82981.1"/>
    <property type="molecule type" value="Genomic_DNA"/>
</dbReference>
<dbReference type="Pfam" id="PF21525">
    <property type="entry name" value="Nlp36"/>
    <property type="match status" value="1"/>
</dbReference>
<organism evidence="2 3">
    <name type="scientific">Toxocara canis</name>
    <name type="common">Canine roundworm</name>
    <dbReference type="NCBI Taxonomy" id="6265"/>
    <lineage>
        <taxon>Eukaryota</taxon>
        <taxon>Metazoa</taxon>
        <taxon>Ecdysozoa</taxon>
        <taxon>Nematoda</taxon>
        <taxon>Chromadorea</taxon>
        <taxon>Rhabditida</taxon>
        <taxon>Spirurina</taxon>
        <taxon>Ascaridomorpha</taxon>
        <taxon>Ascaridoidea</taxon>
        <taxon>Toxocaridae</taxon>
        <taxon>Toxocara</taxon>
    </lineage>
</organism>
<evidence type="ECO:0000313" key="2">
    <source>
        <dbReference type="EMBL" id="KHN82981.1"/>
    </source>
</evidence>
<dbReference type="GO" id="GO:0007218">
    <property type="term" value="P:neuropeptide signaling pathway"/>
    <property type="evidence" value="ECO:0007669"/>
    <property type="project" value="UniProtKB-KW"/>
</dbReference>
<keyword evidence="1" id="KW-0812">Transmembrane</keyword>
<protein>
    <submittedName>
        <fullName evidence="2">Neuropeptide-like peptide 36</fullName>
    </submittedName>
</protein>
<proteinExistence type="predicted"/>
<dbReference type="Proteomes" id="UP000031036">
    <property type="component" value="Unassembled WGS sequence"/>
</dbReference>
<keyword evidence="1" id="KW-0472">Membrane</keyword>
<dbReference type="AlphaFoldDB" id="A0A0B2VHJ0"/>